<dbReference type="GO" id="GO:0020037">
    <property type="term" value="F:heme binding"/>
    <property type="evidence" value="ECO:0007669"/>
    <property type="project" value="InterPro"/>
</dbReference>
<evidence type="ECO:0000256" key="4">
    <source>
        <dbReference type="ARBA" id="ARBA00023002"/>
    </source>
</evidence>
<dbReference type="AlphaFoldDB" id="A0A402D1Z7"/>
<dbReference type="RefSeq" id="WP_119323535.1">
    <property type="nucleotide sequence ID" value="NZ_AP025739.1"/>
</dbReference>
<dbReference type="OrthoDB" id="9764248at2"/>
<keyword evidence="6 8" id="KW-0503">Monooxygenase</keyword>
<evidence type="ECO:0000313" key="10">
    <source>
        <dbReference type="Proteomes" id="UP000287394"/>
    </source>
</evidence>
<proteinExistence type="inferred from homology"/>
<dbReference type="InterPro" id="IPR017972">
    <property type="entry name" value="Cyt_P450_CS"/>
</dbReference>
<comment type="similarity">
    <text evidence="1 8">Belongs to the cytochrome P450 family.</text>
</comment>
<sequence length="444" mass="50202">MPTLPPGPRSATLFASARLYRRDPIHFLRSLTHDYGDIVSFQIGPQPMLLVNHPDLIRDVLVTHAKQFHKGRGLQRAKRLLGDGLLTSEGPYHLRQRRMMQPAFHRQRIAEYGLVMASEAERAAQWWRDGDTVDVAEEMMRLTLGIVGKTLFGADVENEAAEISSALGEAIQLFHLLMLPFADVLARLPLPQVRRFNAARARLDAVIYRMIAEHRRTDDDRGDLLSMLLAARDEDEDGARMTDEQVRDEAMTIFLAGHETTANALSWTWYLLSEHPEAEAALHAELAGALGGRIPNIADLPALPYTRKVLAESMRLYPPAWVIGRRAVTPYAIGEYTIPPGTVFLVSQSVTHHDARFYQDPERFDPTRWTPEFEAALPKFAYYPFGGGPRVCIGEQFAWMELILVLAALAQRWRFRLVPGHPIATMPIITLRPRHGIRMTAEKR</sequence>
<dbReference type="PANTHER" id="PTHR24291:SF50">
    <property type="entry name" value="BIFUNCTIONAL ALBAFLAVENONE MONOOXYGENASE_TERPENE SYNTHASE"/>
    <property type="match status" value="1"/>
</dbReference>
<dbReference type="InterPro" id="IPR001128">
    <property type="entry name" value="Cyt_P450"/>
</dbReference>
<dbReference type="SUPFAM" id="SSF48264">
    <property type="entry name" value="Cytochrome P450"/>
    <property type="match status" value="1"/>
</dbReference>
<evidence type="ECO:0000256" key="2">
    <source>
        <dbReference type="ARBA" id="ARBA00022617"/>
    </source>
</evidence>
<dbReference type="GO" id="GO:0016705">
    <property type="term" value="F:oxidoreductase activity, acting on paired donors, with incorporation or reduction of molecular oxygen"/>
    <property type="evidence" value="ECO:0007669"/>
    <property type="project" value="InterPro"/>
</dbReference>
<dbReference type="FunCoup" id="A0A402D1Z7">
    <property type="interactions" value="264"/>
</dbReference>
<name>A0A402D1Z7_9BACT</name>
<dbReference type="Pfam" id="PF00067">
    <property type="entry name" value="p450"/>
    <property type="match status" value="1"/>
</dbReference>
<dbReference type="GO" id="GO:0004497">
    <property type="term" value="F:monooxygenase activity"/>
    <property type="evidence" value="ECO:0007669"/>
    <property type="project" value="UniProtKB-KW"/>
</dbReference>
<keyword evidence="10" id="KW-1185">Reference proteome</keyword>
<dbReference type="InterPro" id="IPR036396">
    <property type="entry name" value="Cyt_P450_sf"/>
</dbReference>
<dbReference type="PRINTS" id="PR00385">
    <property type="entry name" value="P450"/>
</dbReference>
<dbReference type="CDD" id="cd20620">
    <property type="entry name" value="CYP132-like"/>
    <property type="match status" value="1"/>
</dbReference>
<dbReference type="Proteomes" id="UP000287394">
    <property type="component" value="Chromosome"/>
</dbReference>
<reference evidence="9 10" key="1">
    <citation type="journal article" date="2019" name="Int. J. Syst. Evol. Microbiol.">
        <title>Capsulimonas corticalis gen. nov., sp. nov., an aerobic capsulated bacterium, of a novel bacterial order, Capsulimonadales ord. nov., of the class Armatimonadia of the phylum Armatimonadetes.</title>
        <authorList>
            <person name="Li J."/>
            <person name="Kudo C."/>
            <person name="Tonouchi A."/>
        </authorList>
    </citation>
    <scope>NUCLEOTIDE SEQUENCE [LARGE SCALE GENOMIC DNA]</scope>
    <source>
        <strain evidence="9 10">AX-7</strain>
    </source>
</reference>
<protein>
    <submittedName>
        <fullName evidence="9">Cytochrome P450</fullName>
    </submittedName>
</protein>
<dbReference type="Gene3D" id="1.10.630.10">
    <property type="entry name" value="Cytochrome P450"/>
    <property type="match status" value="1"/>
</dbReference>
<evidence type="ECO:0000256" key="3">
    <source>
        <dbReference type="ARBA" id="ARBA00022723"/>
    </source>
</evidence>
<comment type="cofactor">
    <cofactor evidence="7">
        <name>heme</name>
        <dbReference type="ChEBI" id="CHEBI:30413"/>
    </cofactor>
</comment>
<organism evidence="9 10">
    <name type="scientific">Capsulimonas corticalis</name>
    <dbReference type="NCBI Taxonomy" id="2219043"/>
    <lineage>
        <taxon>Bacteria</taxon>
        <taxon>Bacillati</taxon>
        <taxon>Armatimonadota</taxon>
        <taxon>Armatimonadia</taxon>
        <taxon>Capsulimonadales</taxon>
        <taxon>Capsulimonadaceae</taxon>
        <taxon>Capsulimonas</taxon>
    </lineage>
</organism>
<evidence type="ECO:0000313" key="9">
    <source>
        <dbReference type="EMBL" id="BDI30080.1"/>
    </source>
</evidence>
<dbReference type="PRINTS" id="PR00463">
    <property type="entry name" value="EP450I"/>
</dbReference>
<evidence type="ECO:0000256" key="1">
    <source>
        <dbReference type="ARBA" id="ARBA00010617"/>
    </source>
</evidence>
<keyword evidence="5 7" id="KW-0408">Iron</keyword>
<dbReference type="PROSITE" id="PS00086">
    <property type="entry name" value="CYTOCHROME_P450"/>
    <property type="match status" value="1"/>
</dbReference>
<evidence type="ECO:0000256" key="8">
    <source>
        <dbReference type="RuleBase" id="RU000461"/>
    </source>
</evidence>
<feature type="binding site" description="axial binding residue" evidence="7">
    <location>
        <position position="392"/>
    </location>
    <ligand>
        <name>heme</name>
        <dbReference type="ChEBI" id="CHEBI:30413"/>
    </ligand>
    <ligandPart>
        <name>Fe</name>
        <dbReference type="ChEBI" id="CHEBI:18248"/>
    </ligandPart>
</feature>
<evidence type="ECO:0000256" key="6">
    <source>
        <dbReference type="ARBA" id="ARBA00023033"/>
    </source>
</evidence>
<dbReference type="KEGG" id="ccot:CCAX7_21310"/>
<dbReference type="PANTHER" id="PTHR24291">
    <property type="entry name" value="CYTOCHROME P450 FAMILY 4"/>
    <property type="match status" value="1"/>
</dbReference>
<accession>A0A402D1Z7</accession>
<gene>
    <name evidence="9" type="ORF">CCAX7_21310</name>
</gene>
<keyword evidence="2 7" id="KW-0349">Heme</keyword>
<keyword evidence="4 8" id="KW-0560">Oxidoreductase</keyword>
<dbReference type="InterPro" id="IPR050196">
    <property type="entry name" value="Cytochrome_P450_Monoox"/>
</dbReference>
<evidence type="ECO:0000256" key="5">
    <source>
        <dbReference type="ARBA" id="ARBA00023004"/>
    </source>
</evidence>
<dbReference type="InterPro" id="IPR002401">
    <property type="entry name" value="Cyt_P450_E_grp-I"/>
</dbReference>
<keyword evidence="3 7" id="KW-0479">Metal-binding</keyword>
<dbReference type="GO" id="GO:0005506">
    <property type="term" value="F:iron ion binding"/>
    <property type="evidence" value="ECO:0007669"/>
    <property type="project" value="InterPro"/>
</dbReference>
<dbReference type="EMBL" id="AP025739">
    <property type="protein sequence ID" value="BDI30080.1"/>
    <property type="molecule type" value="Genomic_DNA"/>
</dbReference>
<evidence type="ECO:0000256" key="7">
    <source>
        <dbReference type="PIRSR" id="PIRSR602401-1"/>
    </source>
</evidence>